<dbReference type="EMBL" id="VFOZ01000001">
    <property type="protein sequence ID" value="TQL98858.1"/>
    <property type="molecule type" value="Genomic_DNA"/>
</dbReference>
<keyword evidence="2" id="KW-1185">Reference proteome</keyword>
<accession>A0A543CP27</accession>
<comment type="caution">
    <text evidence="1">The sequence shown here is derived from an EMBL/GenBank/DDBJ whole genome shotgun (WGS) entry which is preliminary data.</text>
</comment>
<gene>
    <name evidence="1" type="ORF">FB559_4492</name>
</gene>
<evidence type="ECO:0000313" key="1">
    <source>
        <dbReference type="EMBL" id="TQL98858.1"/>
    </source>
</evidence>
<sequence>MVEHVHWEDLPRGTREAIERRTGTVSSAKTVSEGLNSALAAVLTTETGPVFVKGMRRDHRRRGTQDMEALVNPYVTRLSPRLLWRVEGEWDVLGFEAVDGRHADYRPGSPDLAKIAATLVELGALRCPDLPVKPAEDRWRAYVDGPAELEWLEGDRLLHTDYSPLNVLVTRDRALLVDWAWPTRGPGWIAPACMVLRLIANGHGAEAAERVFADVPAWHDAPADALMVFARASARRWAEIPDAGAPQWTQDMKKASRAWVEHRAAG</sequence>
<evidence type="ECO:0008006" key="3">
    <source>
        <dbReference type="Google" id="ProtNLM"/>
    </source>
</evidence>
<dbReference type="SUPFAM" id="SSF56112">
    <property type="entry name" value="Protein kinase-like (PK-like)"/>
    <property type="match status" value="1"/>
</dbReference>
<evidence type="ECO:0000313" key="2">
    <source>
        <dbReference type="Proteomes" id="UP000316096"/>
    </source>
</evidence>
<dbReference type="Proteomes" id="UP000316096">
    <property type="component" value="Unassembled WGS sequence"/>
</dbReference>
<reference evidence="1 2" key="1">
    <citation type="submission" date="2019-06" db="EMBL/GenBank/DDBJ databases">
        <title>Sequencing the genomes of 1000 actinobacteria strains.</title>
        <authorList>
            <person name="Klenk H.-P."/>
        </authorList>
    </citation>
    <scope>NUCLEOTIDE SEQUENCE [LARGE SCALE GENOMIC DNA]</scope>
    <source>
        <strain evidence="1 2">DSM 102200</strain>
    </source>
</reference>
<dbReference type="RefSeq" id="WP_141957411.1">
    <property type="nucleotide sequence ID" value="NZ_VFOZ01000001.1"/>
</dbReference>
<protein>
    <recommendedName>
        <fullName evidence="3">Phosphotransferase family enzyme</fullName>
    </recommendedName>
</protein>
<dbReference type="AlphaFoldDB" id="A0A543CP27"/>
<proteinExistence type="predicted"/>
<dbReference type="InterPro" id="IPR011009">
    <property type="entry name" value="Kinase-like_dom_sf"/>
</dbReference>
<dbReference type="OrthoDB" id="2570531at2"/>
<name>A0A543CP27_9ACTN</name>
<organism evidence="1 2">
    <name type="scientific">Actinoallomurus bryophytorum</name>
    <dbReference type="NCBI Taxonomy" id="1490222"/>
    <lineage>
        <taxon>Bacteria</taxon>
        <taxon>Bacillati</taxon>
        <taxon>Actinomycetota</taxon>
        <taxon>Actinomycetes</taxon>
        <taxon>Streptosporangiales</taxon>
        <taxon>Thermomonosporaceae</taxon>
        <taxon>Actinoallomurus</taxon>
    </lineage>
</organism>